<dbReference type="EMBL" id="JARKIF010000019">
    <property type="protein sequence ID" value="KAJ7618477.1"/>
    <property type="molecule type" value="Genomic_DNA"/>
</dbReference>
<sequence>MGSEDPFAVGSLETEDTVEKRKAEAFFAPVSTSWDSIMSFSLPEDMPSSQEPETGSGGETEDEASVLGAEVPSTDENDEAGMSPPLPALPPTPAFERGQERRKSQQMFVFGLDRTCEWGFTHDAVDSCRNVLRTPACLVPAGSEERRVAPTMPTLKGTEVVFSPPTSPRLVHLPKTPSSVSVPVFTFSSSSPTSASTSRRVQTAEQGSLTNVKGKGKETTFLRPTSPRLLSLPETPAAIRAQEQRVCAMMDHHEANTSDEWRFTAAAVEGCHGVLRTPVPVAPRLFVKEERLETPVLSPGTRRKSAAAQAVDLGDEGEASFVEGYALYPALKR</sequence>
<comment type="caution">
    <text evidence="2">The sequence shown here is derived from an EMBL/GenBank/DDBJ whole genome shotgun (WGS) entry which is preliminary data.</text>
</comment>
<name>A0AAD7BE31_9AGAR</name>
<keyword evidence="3" id="KW-1185">Reference proteome</keyword>
<feature type="region of interest" description="Disordered" evidence="1">
    <location>
        <begin position="189"/>
        <end position="222"/>
    </location>
</feature>
<evidence type="ECO:0000313" key="2">
    <source>
        <dbReference type="EMBL" id="KAJ7618477.1"/>
    </source>
</evidence>
<reference evidence="2" key="1">
    <citation type="submission" date="2023-03" db="EMBL/GenBank/DDBJ databases">
        <title>Massive genome expansion in bonnet fungi (Mycena s.s.) driven by repeated elements and novel gene families across ecological guilds.</title>
        <authorList>
            <consortium name="Lawrence Berkeley National Laboratory"/>
            <person name="Harder C.B."/>
            <person name="Miyauchi S."/>
            <person name="Viragh M."/>
            <person name="Kuo A."/>
            <person name="Thoen E."/>
            <person name="Andreopoulos B."/>
            <person name="Lu D."/>
            <person name="Skrede I."/>
            <person name="Drula E."/>
            <person name="Henrissat B."/>
            <person name="Morin E."/>
            <person name="Kohler A."/>
            <person name="Barry K."/>
            <person name="LaButti K."/>
            <person name="Morin E."/>
            <person name="Salamov A."/>
            <person name="Lipzen A."/>
            <person name="Mereny Z."/>
            <person name="Hegedus B."/>
            <person name="Baldrian P."/>
            <person name="Stursova M."/>
            <person name="Weitz H."/>
            <person name="Taylor A."/>
            <person name="Grigoriev I.V."/>
            <person name="Nagy L.G."/>
            <person name="Martin F."/>
            <person name="Kauserud H."/>
        </authorList>
    </citation>
    <scope>NUCLEOTIDE SEQUENCE</scope>
    <source>
        <strain evidence="2">9284</strain>
    </source>
</reference>
<gene>
    <name evidence="2" type="ORF">FB45DRAFT_931739</name>
</gene>
<proteinExistence type="predicted"/>
<protein>
    <submittedName>
        <fullName evidence="2">Uncharacterized protein</fullName>
    </submittedName>
</protein>
<organism evidence="2 3">
    <name type="scientific">Roridomyces roridus</name>
    <dbReference type="NCBI Taxonomy" id="1738132"/>
    <lineage>
        <taxon>Eukaryota</taxon>
        <taxon>Fungi</taxon>
        <taxon>Dikarya</taxon>
        <taxon>Basidiomycota</taxon>
        <taxon>Agaricomycotina</taxon>
        <taxon>Agaricomycetes</taxon>
        <taxon>Agaricomycetidae</taxon>
        <taxon>Agaricales</taxon>
        <taxon>Marasmiineae</taxon>
        <taxon>Mycenaceae</taxon>
        <taxon>Roridomyces</taxon>
    </lineage>
</organism>
<dbReference type="AlphaFoldDB" id="A0AAD7BE31"/>
<feature type="compositionally biased region" description="Pro residues" evidence="1">
    <location>
        <begin position="84"/>
        <end position="93"/>
    </location>
</feature>
<dbReference type="Proteomes" id="UP001221142">
    <property type="component" value="Unassembled WGS sequence"/>
</dbReference>
<feature type="region of interest" description="Disordered" evidence="1">
    <location>
        <begin position="38"/>
        <end position="102"/>
    </location>
</feature>
<feature type="compositionally biased region" description="Low complexity" evidence="1">
    <location>
        <begin position="189"/>
        <end position="198"/>
    </location>
</feature>
<accession>A0AAD7BE31</accession>
<evidence type="ECO:0000313" key="3">
    <source>
        <dbReference type="Proteomes" id="UP001221142"/>
    </source>
</evidence>
<evidence type="ECO:0000256" key="1">
    <source>
        <dbReference type="SAM" id="MobiDB-lite"/>
    </source>
</evidence>
<feature type="compositionally biased region" description="Polar residues" evidence="1">
    <location>
        <begin position="199"/>
        <end position="211"/>
    </location>
</feature>